<proteinExistence type="inferred from homology"/>
<dbReference type="PANTHER" id="PTHR21716">
    <property type="entry name" value="TRANSMEMBRANE PROTEIN"/>
    <property type="match status" value="1"/>
</dbReference>
<dbReference type="GO" id="GO:0005886">
    <property type="term" value="C:plasma membrane"/>
    <property type="evidence" value="ECO:0007669"/>
    <property type="project" value="UniProtKB-SubCell"/>
</dbReference>
<dbReference type="PANTHER" id="PTHR21716:SF53">
    <property type="entry name" value="PERMEASE PERM-RELATED"/>
    <property type="match status" value="1"/>
</dbReference>
<reference evidence="9" key="2">
    <citation type="journal article" date="2021" name="PeerJ">
        <title>Extensive microbial diversity within the chicken gut microbiome revealed by metagenomics and culture.</title>
        <authorList>
            <person name="Gilroy R."/>
            <person name="Ravi A."/>
            <person name="Getino M."/>
            <person name="Pursley I."/>
            <person name="Horton D.L."/>
            <person name="Alikhan N.F."/>
            <person name="Baker D."/>
            <person name="Gharbi K."/>
            <person name="Hall N."/>
            <person name="Watson M."/>
            <person name="Adriaenssens E.M."/>
            <person name="Foster-Nyarko E."/>
            <person name="Jarju S."/>
            <person name="Secka A."/>
            <person name="Antonio M."/>
            <person name="Oren A."/>
            <person name="Chaudhuri R.R."/>
            <person name="La Ragione R."/>
            <person name="Hildebrand F."/>
            <person name="Pallen M.J."/>
        </authorList>
    </citation>
    <scope>NUCLEOTIDE SEQUENCE</scope>
    <source>
        <strain evidence="9">35461</strain>
    </source>
</reference>
<name>A0A9D1NN75_9BACT</name>
<reference evidence="9" key="1">
    <citation type="submission" date="2020-10" db="EMBL/GenBank/DDBJ databases">
        <authorList>
            <person name="Gilroy R."/>
        </authorList>
    </citation>
    <scope>NUCLEOTIDE SEQUENCE</scope>
    <source>
        <strain evidence="9">35461</strain>
    </source>
</reference>
<comment type="similarity">
    <text evidence="2">Belongs to the autoinducer-2 exporter (AI-2E) (TC 2.A.86) family.</text>
</comment>
<organism evidence="9 10">
    <name type="scientific">Candidatus Spyradenecus faecavium</name>
    <dbReference type="NCBI Taxonomy" id="2840947"/>
    <lineage>
        <taxon>Bacteria</taxon>
        <taxon>Pseudomonadati</taxon>
        <taxon>Lentisphaerota</taxon>
        <taxon>Lentisphaeria</taxon>
        <taxon>Lentisphaerales</taxon>
        <taxon>Lentisphaeraceae</taxon>
        <taxon>Lentisphaeraceae incertae sedis</taxon>
        <taxon>Candidatus Spyradenecus</taxon>
    </lineage>
</organism>
<evidence type="ECO:0000256" key="2">
    <source>
        <dbReference type="ARBA" id="ARBA00009773"/>
    </source>
</evidence>
<feature type="transmembrane region" description="Helical" evidence="8">
    <location>
        <begin position="257"/>
        <end position="278"/>
    </location>
</feature>
<sequence>MSDRAGQPFVTLTPTQNRVVAATLTFFCAAALAVGVAALVWFGLRVMGYFLHIVGPVIVAFFLSLLTRPWYAWLRGLCGGRDFPTAIAFAVSFLVPLASLVWFFGSFFYEQAVALAGSLPVWLERLRAALIEAFPNAKDVVQGVLPTLPELFSANGASFARLAERVADTGISMGGMVLAVGGVVVASGTKAFLWLLTFFYWILFVMQKPMTGEAFAARLPFLGERGRAVVARHFSIFSDIVVSYFRGQIIDVVLQGLLYGAGFQLLGLPNGFVIGFVLGLMNLMPYVGATLGLCVALPVAFLEGGLWLTAGIFAVFCCVQTFDGYVMQPYIQGNRMKLAAWQIVFALLFWTQLGGFLGLLLAIPLTAFVKASWGGWRAVSERFVGVDGKKEAGHE</sequence>
<protein>
    <submittedName>
        <fullName evidence="9">AI-2E family transporter</fullName>
    </submittedName>
</protein>
<comment type="subcellular location">
    <subcellularLocation>
        <location evidence="1">Cell membrane</location>
        <topology evidence="1">Multi-pass membrane protein</topology>
    </subcellularLocation>
</comment>
<feature type="transmembrane region" description="Helical" evidence="8">
    <location>
        <begin position="228"/>
        <end position="245"/>
    </location>
</feature>
<evidence type="ECO:0000256" key="3">
    <source>
        <dbReference type="ARBA" id="ARBA00022448"/>
    </source>
</evidence>
<dbReference type="EMBL" id="DVOR01000219">
    <property type="protein sequence ID" value="HIV09799.1"/>
    <property type="molecule type" value="Genomic_DNA"/>
</dbReference>
<evidence type="ECO:0000256" key="7">
    <source>
        <dbReference type="ARBA" id="ARBA00023136"/>
    </source>
</evidence>
<accession>A0A9D1NN75</accession>
<evidence type="ECO:0000256" key="5">
    <source>
        <dbReference type="ARBA" id="ARBA00022692"/>
    </source>
</evidence>
<evidence type="ECO:0000256" key="6">
    <source>
        <dbReference type="ARBA" id="ARBA00022989"/>
    </source>
</evidence>
<evidence type="ECO:0000313" key="9">
    <source>
        <dbReference type="EMBL" id="HIV09799.1"/>
    </source>
</evidence>
<keyword evidence="6 8" id="KW-1133">Transmembrane helix</keyword>
<feature type="transmembrane region" description="Helical" evidence="8">
    <location>
        <begin position="191"/>
        <end position="207"/>
    </location>
</feature>
<evidence type="ECO:0000256" key="1">
    <source>
        <dbReference type="ARBA" id="ARBA00004651"/>
    </source>
</evidence>
<evidence type="ECO:0000256" key="8">
    <source>
        <dbReference type="SAM" id="Phobius"/>
    </source>
</evidence>
<dbReference type="Pfam" id="PF01594">
    <property type="entry name" value="AI-2E_transport"/>
    <property type="match status" value="1"/>
</dbReference>
<evidence type="ECO:0000313" key="10">
    <source>
        <dbReference type="Proteomes" id="UP000886845"/>
    </source>
</evidence>
<keyword evidence="5 8" id="KW-0812">Transmembrane</keyword>
<feature type="transmembrane region" description="Helical" evidence="8">
    <location>
        <begin position="20"/>
        <end position="42"/>
    </location>
</feature>
<gene>
    <name evidence="9" type="ORF">IAC79_06780</name>
</gene>
<keyword evidence="7 8" id="KW-0472">Membrane</keyword>
<comment type="caution">
    <text evidence="9">The sequence shown here is derived from an EMBL/GenBank/DDBJ whole genome shotgun (WGS) entry which is preliminary data.</text>
</comment>
<dbReference type="Proteomes" id="UP000886845">
    <property type="component" value="Unassembled WGS sequence"/>
</dbReference>
<evidence type="ECO:0000256" key="4">
    <source>
        <dbReference type="ARBA" id="ARBA00022475"/>
    </source>
</evidence>
<dbReference type="InterPro" id="IPR002549">
    <property type="entry name" value="AI-2E-like"/>
</dbReference>
<keyword evidence="3" id="KW-0813">Transport</keyword>
<feature type="transmembrane region" description="Helical" evidence="8">
    <location>
        <begin position="86"/>
        <end position="109"/>
    </location>
</feature>
<feature type="transmembrane region" description="Helical" evidence="8">
    <location>
        <begin position="338"/>
        <end position="363"/>
    </location>
</feature>
<feature type="transmembrane region" description="Helical" evidence="8">
    <location>
        <begin position="49"/>
        <end position="66"/>
    </location>
</feature>
<keyword evidence="4" id="KW-1003">Cell membrane</keyword>
<dbReference type="AlphaFoldDB" id="A0A9D1NN75"/>